<evidence type="ECO:0000313" key="1">
    <source>
        <dbReference type="EMBL" id="SDO79360.1"/>
    </source>
</evidence>
<sequence>MLESKVKTALRLKNTAFDIEVTGLIAAAKADLVQSGVDKSIVDQENQTDPLIERAIIVYCKANFGYDNDEAERFTKSYEMLKSHLALAGDYNGQVE</sequence>
<protein>
    <submittedName>
        <fullName evidence="1">Uncharacterized phage protein (Possible DNA packaging)</fullName>
    </submittedName>
</protein>
<dbReference type="NCBIfam" id="TIGR01560">
    <property type="entry name" value="put_DNA_pack"/>
    <property type="match status" value="1"/>
</dbReference>
<dbReference type="Proteomes" id="UP000198860">
    <property type="component" value="Unassembled WGS sequence"/>
</dbReference>
<accession>A0A1H0MGT2</accession>
<organism evidence="1 2">
    <name type="scientific">Halobacillus aidingensis</name>
    <dbReference type="NCBI Taxonomy" id="240303"/>
    <lineage>
        <taxon>Bacteria</taxon>
        <taxon>Bacillati</taxon>
        <taxon>Bacillota</taxon>
        <taxon>Bacilli</taxon>
        <taxon>Bacillales</taxon>
        <taxon>Bacillaceae</taxon>
        <taxon>Halobacillus</taxon>
    </lineage>
</organism>
<keyword evidence="2" id="KW-1185">Reference proteome</keyword>
<reference evidence="2" key="1">
    <citation type="submission" date="2016-10" db="EMBL/GenBank/DDBJ databases">
        <authorList>
            <person name="Varghese N."/>
            <person name="Submissions S."/>
        </authorList>
    </citation>
    <scope>NUCLEOTIDE SEQUENCE [LARGE SCALE GENOMIC DNA]</scope>
    <source>
        <strain evidence="2">CGMCC 1.3703</strain>
    </source>
</reference>
<dbReference type="Pfam" id="PF24829">
    <property type="entry name" value="Phage_connect_2"/>
    <property type="match status" value="1"/>
</dbReference>
<proteinExistence type="predicted"/>
<evidence type="ECO:0000313" key="2">
    <source>
        <dbReference type="Proteomes" id="UP000198860"/>
    </source>
</evidence>
<name>A0A1H0MGT2_HALAD</name>
<dbReference type="InterPro" id="IPR056951">
    <property type="entry name" value="Phage_connect_2"/>
</dbReference>
<gene>
    <name evidence="1" type="ORF">SAMN05421677_10826</name>
</gene>
<dbReference type="AlphaFoldDB" id="A0A1H0MGT2"/>
<dbReference type="RefSeq" id="WP_089652303.1">
    <property type="nucleotide sequence ID" value="NZ_FNIZ01000008.1"/>
</dbReference>
<dbReference type="STRING" id="240303.SAMN05421677_10826"/>
<dbReference type="EMBL" id="FNIZ01000008">
    <property type="protein sequence ID" value="SDO79360.1"/>
    <property type="molecule type" value="Genomic_DNA"/>
</dbReference>
<dbReference type="OrthoDB" id="2889166at2"/>
<dbReference type="InterPro" id="IPR006450">
    <property type="entry name" value="Phage_HK97_gp6-like"/>
</dbReference>